<dbReference type="InterPro" id="IPR010290">
    <property type="entry name" value="TM_effector"/>
</dbReference>
<feature type="transmembrane region" description="Helical" evidence="7">
    <location>
        <begin position="334"/>
        <end position="357"/>
    </location>
</feature>
<feature type="transmembrane region" description="Helical" evidence="7">
    <location>
        <begin position="160"/>
        <end position="183"/>
    </location>
</feature>
<feature type="transmembrane region" description="Helical" evidence="7">
    <location>
        <begin position="121"/>
        <end position="139"/>
    </location>
</feature>
<evidence type="ECO:0000256" key="2">
    <source>
        <dbReference type="ARBA" id="ARBA00022448"/>
    </source>
</evidence>
<name>A0A951Q193_9NOST</name>
<reference evidence="8" key="2">
    <citation type="journal article" date="2022" name="Microbiol. Resour. Announc.">
        <title>Metagenome Sequencing to Explore Phylogenomics of Terrestrial Cyanobacteria.</title>
        <authorList>
            <person name="Ward R.D."/>
            <person name="Stajich J.E."/>
            <person name="Johansen J.R."/>
            <person name="Huntemann M."/>
            <person name="Clum A."/>
            <person name="Foster B."/>
            <person name="Foster B."/>
            <person name="Roux S."/>
            <person name="Palaniappan K."/>
            <person name="Varghese N."/>
            <person name="Mukherjee S."/>
            <person name="Reddy T.B.K."/>
            <person name="Daum C."/>
            <person name="Copeland A."/>
            <person name="Chen I.A."/>
            <person name="Ivanova N.N."/>
            <person name="Kyrpides N.C."/>
            <person name="Shapiro N."/>
            <person name="Eloe-Fadrosh E.A."/>
            <person name="Pietrasiak N."/>
        </authorList>
    </citation>
    <scope>NUCLEOTIDE SEQUENCE</scope>
    <source>
        <strain evidence="8">JT2-VF2</strain>
    </source>
</reference>
<keyword evidence="5 7" id="KW-1133">Transmembrane helix</keyword>
<organism evidence="8 9">
    <name type="scientific">Mojavia pulchra JT2-VF2</name>
    <dbReference type="NCBI Taxonomy" id="287848"/>
    <lineage>
        <taxon>Bacteria</taxon>
        <taxon>Bacillati</taxon>
        <taxon>Cyanobacteriota</taxon>
        <taxon>Cyanophyceae</taxon>
        <taxon>Nostocales</taxon>
        <taxon>Nostocaceae</taxon>
    </lineage>
</organism>
<keyword evidence="6 7" id="KW-0472">Membrane</keyword>
<dbReference type="PANTHER" id="PTHR23513">
    <property type="entry name" value="INTEGRAL MEMBRANE EFFLUX PROTEIN-RELATED"/>
    <property type="match status" value="1"/>
</dbReference>
<dbReference type="InterPro" id="IPR036259">
    <property type="entry name" value="MFS_trans_sf"/>
</dbReference>
<dbReference type="PANTHER" id="PTHR23513:SF11">
    <property type="entry name" value="STAPHYLOFERRIN A TRANSPORTER"/>
    <property type="match status" value="1"/>
</dbReference>
<feature type="transmembrane region" description="Helical" evidence="7">
    <location>
        <begin position="234"/>
        <end position="256"/>
    </location>
</feature>
<evidence type="ECO:0000256" key="3">
    <source>
        <dbReference type="ARBA" id="ARBA00022475"/>
    </source>
</evidence>
<keyword evidence="2" id="KW-0813">Transport</keyword>
<dbReference type="GO" id="GO:0005886">
    <property type="term" value="C:plasma membrane"/>
    <property type="evidence" value="ECO:0007669"/>
    <property type="project" value="UniProtKB-SubCell"/>
</dbReference>
<comment type="subcellular location">
    <subcellularLocation>
        <location evidence="1">Cell membrane</location>
        <topology evidence="1">Multi-pass membrane protein</topology>
    </subcellularLocation>
</comment>
<evidence type="ECO:0000256" key="5">
    <source>
        <dbReference type="ARBA" id="ARBA00022989"/>
    </source>
</evidence>
<accession>A0A951Q193</accession>
<keyword evidence="4 7" id="KW-0812">Transmembrane</keyword>
<protein>
    <submittedName>
        <fullName evidence="8">MFS transporter</fullName>
    </submittedName>
</protein>
<evidence type="ECO:0000313" key="9">
    <source>
        <dbReference type="Proteomes" id="UP000715781"/>
    </source>
</evidence>
<feature type="transmembrane region" description="Helical" evidence="7">
    <location>
        <begin position="369"/>
        <end position="386"/>
    </location>
</feature>
<dbReference type="Gene3D" id="1.20.1250.20">
    <property type="entry name" value="MFS general substrate transporter like domains"/>
    <property type="match status" value="1"/>
</dbReference>
<evidence type="ECO:0000256" key="1">
    <source>
        <dbReference type="ARBA" id="ARBA00004651"/>
    </source>
</evidence>
<evidence type="ECO:0000256" key="4">
    <source>
        <dbReference type="ARBA" id="ARBA00022692"/>
    </source>
</evidence>
<comment type="caution">
    <text evidence="8">The sequence shown here is derived from an EMBL/GenBank/DDBJ whole genome shotgun (WGS) entry which is preliminary data.</text>
</comment>
<dbReference type="AlphaFoldDB" id="A0A951Q193"/>
<proteinExistence type="predicted"/>
<evidence type="ECO:0000256" key="6">
    <source>
        <dbReference type="ARBA" id="ARBA00023136"/>
    </source>
</evidence>
<sequence length="437" mass="48453">MLHSNQENFKEEKLKFIFFEVTPALKSTNFSCFAIGESVSFFGSWMMQIASIWLVYQLTNSAVSVGVIGFANQAMGLIITPIAGVLLDRWNLRLVLLTTQLLFILLSSALTFLTVSDRITVEWIIVIGLFQGIVKAFDLPARQIILPRLIEKKADFTSAMAVHLLLMNTAKLFSPMIGGLLIAKAGVAPCFLINTISYLPLVSALLTIQMKPIIVNSLSKKLQIWKNLKEGFMYVYDFLPIKYVLILHILVCFMAMTHINLIPIFAKEILNGNAEIMGFLMTASAFGSIIACLFLILQKTVINLEKIIAISAAMLGLSLILFSRSTKLEFCLVLMFFIGMNNSLTFATINNFIQLVIINEDKRSRVTSIFSTGFLGILPFGNLFFGELSNDVGVANALLFSGTSCILGAYFFAKQLPTITKLVKPIYIQMGLIAEKA</sequence>
<dbReference type="Proteomes" id="UP000715781">
    <property type="component" value="Unassembled WGS sequence"/>
</dbReference>
<dbReference type="EMBL" id="JAHHHN010000016">
    <property type="protein sequence ID" value="MBW4563860.1"/>
    <property type="molecule type" value="Genomic_DNA"/>
</dbReference>
<feature type="transmembrane region" description="Helical" evidence="7">
    <location>
        <begin position="276"/>
        <end position="297"/>
    </location>
</feature>
<reference evidence="8" key="1">
    <citation type="submission" date="2021-05" db="EMBL/GenBank/DDBJ databases">
        <authorList>
            <person name="Pietrasiak N."/>
            <person name="Ward R."/>
            <person name="Stajich J.E."/>
            <person name="Kurbessoian T."/>
        </authorList>
    </citation>
    <scope>NUCLEOTIDE SEQUENCE</scope>
    <source>
        <strain evidence="8">JT2-VF2</strain>
    </source>
</reference>
<feature type="transmembrane region" description="Helical" evidence="7">
    <location>
        <begin position="304"/>
        <end position="322"/>
    </location>
</feature>
<evidence type="ECO:0000313" key="8">
    <source>
        <dbReference type="EMBL" id="MBW4563860.1"/>
    </source>
</evidence>
<dbReference type="SUPFAM" id="SSF103473">
    <property type="entry name" value="MFS general substrate transporter"/>
    <property type="match status" value="1"/>
</dbReference>
<gene>
    <name evidence="8" type="ORF">KME32_22505</name>
</gene>
<feature type="transmembrane region" description="Helical" evidence="7">
    <location>
        <begin position="32"/>
        <end position="56"/>
    </location>
</feature>
<feature type="transmembrane region" description="Helical" evidence="7">
    <location>
        <begin position="94"/>
        <end position="115"/>
    </location>
</feature>
<dbReference type="Pfam" id="PF05977">
    <property type="entry name" value="MFS_3"/>
    <property type="match status" value="1"/>
</dbReference>
<feature type="transmembrane region" description="Helical" evidence="7">
    <location>
        <begin position="392"/>
        <end position="413"/>
    </location>
</feature>
<dbReference type="CDD" id="cd06173">
    <property type="entry name" value="MFS_MefA_like"/>
    <property type="match status" value="1"/>
</dbReference>
<feature type="transmembrane region" description="Helical" evidence="7">
    <location>
        <begin position="62"/>
        <end position="87"/>
    </location>
</feature>
<evidence type="ECO:0000256" key="7">
    <source>
        <dbReference type="SAM" id="Phobius"/>
    </source>
</evidence>
<keyword evidence="3" id="KW-1003">Cell membrane</keyword>